<keyword evidence="4" id="KW-1185">Reference proteome</keyword>
<sequence length="171" mass="18418">MEALIELIFGNILILGLIVGGLISLFGRIYSGNKESGEEAGPNQQNETGQEVRKENQRQSGSRRPTSPVPEAEPSPGGSPSSPGNGYEQQMEELRKKQERARELTNETLRSPGSPSAPAASGENRVTASGIAPVTPENAKQGILWAEILGAPVSKRNRQHGTSYRARSRMQ</sequence>
<keyword evidence="2" id="KW-0812">Transmembrane</keyword>
<gene>
    <name evidence="3" type="ORF">ACFSUB_01570</name>
</gene>
<proteinExistence type="predicted"/>
<feature type="transmembrane region" description="Helical" evidence="2">
    <location>
        <begin position="6"/>
        <end position="26"/>
    </location>
</feature>
<keyword evidence="2" id="KW-0472">Membrane</keyword>
<keyword evidence="2" id="KW-1133">Transmembrane helix</keyword>
<feature type="compositionally biased region" description="Basic and acidic residues" evidence="1">
    <location>
        <begin position="92"/>
        <end position="105"/>
    </location>
</feature>
<comment type="caution">
    <text evidence="3">The sequence shown here is derived from an EMBL/GenBank/DDBJ whole genome shotgun (WGS) entry which is preliminary data.</text>
</comment>
<accession>A0ABW5SWJ9</accession>
<name>A0ABW5SWJ9_9BACI</name>
<evidence type="ECO:0000256" key="1">
    <source>
        <dbReference type="SAM" id="MobiDB-lite"/>
    </source>
</evidence>
<feature type="compositionally biased region" description="Low complexity" evidence="1">
    <location>
        <begin position="111"/>
        <end position="122"/>
    </location>
</feature>
<dbReference type="RefSeq" id="WP_380711429.1">
    <property type="nucleotide sequence ID" value="NZ_JBHUML010000002.1"/>
</dbReference>
<protein>
    <submittedName>
        <fullName evidence="3">Uncharacterized protein</fullName>
    </submittedName>
</protein>
<evidence type="ECO:0000313" key="4">
    <source>
        <dbReference type="Proteomes" id="UP001597520"/>
    </source>
</evidence>
<dbReference type="EMBL" id="JBHUML010000002">
    <property type="protein sequence ID" value="MFD2704140.1"/>
    <property type="molecule type" value="Genomic_DNA"/>
</dbReference>
<reference evidence="4" key="1">
    <citation type="journal article" date="2019" name="Int. J. Syst. Evol. Microbiol.">
        <title>The Global Catalogue of Microorganisms (GCM) 10K type strain sequencing project: providing services to taxonomists for standard genome sequencing and annotation.</title>
        <authorList>
            <consortium name="The Broad Institute Genomics Platform"/>
            <consortium name="The Broad Institute Genome Sequencing Center for Infectious Disease"/>
            <person name="Wu L."/>
            <person name="Ma J."/>
        </authorList>
    </citation>
    <scope>NUCLEOTIDE SEQUENCE [LARGE SCALE GENOMIC DNA]</scope>
    <source>
        <strain evidence="4">KCTC 33792</strain>
    </source>
</reference>
<evidence type="ECO:0000313" key="3">
    <source>
        <dbReference type="EMBL" id="MFD2704140.1"/>
    </source>
</evidence>
<feature type="region of interest" description="Disordered" evidence="1">
    <location>
        <begin position="34"/>
        <end position="171"/>
    </location>
</feature>
<organism evidence="3 4">
    <name type="scientific">Salibacterium lacus</name>
    <dbReference type="NCBI Taxonomy" id="1898109"/>
    <lineage>
        <taxon>Bacteria</taxon>
        <taxon>Bacillati</taxon>
        <taxon>Bacillota</taxon>
        <taxon>Bacilli</taxon>
        <taxon>Bacillales</taxon>
        <taxon>Bacillaceae</taxon>
    </lineage>
</organism>
<feature type="compositionally biased region" description="Low complexity" evidence="1">
    <location>
        <begin position="74"/>
        <end position="86"/>
    </location>
</feature>
<dbReference type="Proteomes" id="UP001597520">
    <property type="component" value="Unassembled WGS sequence"/>
</dbReference>
<evidence type="ECO:0000256" key="2">
    <source>
        <dbReference type="SAM" id="Phobius"/>
    </source>
</evidence>